<dbReference type="GO" id="GO:0000976">
    <property type="term" value="F:transcription cis-regulatory region binding"/>
    <property type="evidence" value="ECO:0007669"/>
    <property type="project" value="UniProtKB-ARBA"/>
</dbReference>
<dbReference type="PANTHER" id="PTHR31657:SF19">
    <property type="entry name" value="ETHYLENE-RESPONSIVE TRANSCRIPTION FACTOR ERF053"/>
    <property type="match status" value="1"/>
</dbReference>
<dbReference type="PRINTS" id="PR00367">
    <property type="entry name" value="ETHRSPELEMNT"/>
</dbReference>
<dbReference type="Gene3D" id="3.30.730.10">
    <property type="entry name" value="AP2/ERF domain"/>
    <property type="match status" value="1"/>
</dbReference>
<proteinExistence type="inferred from homology"/>
<dbReference type="AlphaFoldDB" id="A0A1J7IS06"/>
<keyword evidence="3" id="KW-0805">Transcription regulation</keyword>
<dbReference type="STRING" id="3871.A0A1J7IS06"/>
<protein>
    <recommendedName>
        <fullName evidence="9">AP2/ERF domain-containing protein</fullName>
    </recommendedName>
</protein>
<comment type="similarity">
    <text evidence="8">Belongs to the AP2/ERF transcription factor family. ERF subfamily.</text>
</comment>
<name>A0A1J7IS06_LUPAN</name>
<evidence type="ECO:0000313" key="10">
    <source>
        <dbReference type="EMBL" id="OIW15539.1"/>
    </source>
</evidence>
<dbReference type="SMART" id="SM00380">
    <property type="entry name" value="AP2"/>
    <property type="match status" value="1"/>
</dbReference>
<dbReference type="FunFam" id="3.30.730.10:FF:000001">
    <property type="entry name" value="Ethylene-responsive transcription factor 2"/>
    <property type="match status" value="1"/>
</dbReference>
<sequence>MISFESQQWRKQNIVYPPNIARDSALLLPQQQQILQNWSDAMNLSPRGRMMMMMNQNNMFGPDGRSFFRPIAQPINTTKLYRGVRQHHWGKWVAKICLPRNRTCLWLGTFDTVEEAAMAYDREAFKLRGENTRLNFPEHFINKEKEADASKTLAPTSSASSTCSTSTTTLLLEQVIP</sequence>
<keyword evidence="11" id="KW-1185">Reference proteome</keyword>
<evidence type="ECO:0000259" key="9">
    <source>
        <dbReference type="PROSITE" id="PS51032"/>
    </source>
</evidence>
<keyword evidence="6" id="KW-0804">Transcription</keyword>
<accession>A0A1J7IS06</accession>
<keyword evidence="7" id="KW-0539">Nucleus</keyword>
<evidence type="ECO:0000256" key="1">
    <source>
        <dbReference type="ARBA" id="ARBA00004123"/>
    </source>
</evidence>
<organism evidence="10 11">
    <name type="scientific">Lupinus angustifolius</name>
    <name type="common">Narrow-leaved blue lupine</name>
    <dbReference type="NCBI Taxonomy" id="3871"/>
    <lineage>
        <taxon>Eukaryota</taxon>
        <taxon>Viridiplantae</taxon>
        <taxon>Streptophyta</taxon>
        <taxon>Embryophyta</taxon>
        <taxon>Tracheophyta</taxon>
        <taxon>Spermatophyta</taxon>
        <taxon>Magnoliopsida</taxon>
        <taxon>eudicotyledons</taxon>
        <taxon>Gunneridae</taxon>
        <taxon>Pentapetalae</taxon>
        <taxon>rosids</taxon>
        <taxon>fabids</taxon>
        <taxon>Fabales</taxon>
        <taxon>Fabaceae</taxon>
        <taxon>Papilionoideae</taxon>
        <taxon>50 kb inversion clade</taxon>
        <taxon>genistoids sensu lato</taxon>
        <taxon>core genistoids</taxon>
        <taxon>Genisteae</taxon>
        <taxon>Lupinus</taxon>
    </lineage>
</organism>
<dbReference type="PROSITE" id="PS51032">
    <property type="entry name" value="AP2_ERF"/>
    <property type="match status" value="1"/>
</dbReference>
<dbReference type="PANTHER" id="PTHR31657">
    <property type="entry name" value="ETHYLENE-RESPONSIVE TRANSCRIPTION FACTOR ERF061"/>
    <property type="match status" value="1"/>
</dbReference>
<keyword evidence="5" id="KW-0010">Activator</keyword>
<dbReference type="SUPFAM" id="SSF54171">
    <property type="entry name" value="DNA-binding domain"/>
    <property type="match status" value="1"/>
</dbReference>
<dbReference type="InterPro" id="IPR051758">
    <property type="entry name" value="ERF/AP2-like"/>
</dbReference>
<dbReference type="InterPro" id="IPR016177">
    <property type="entry name" value="DNA-bd_dom_sf"/>
</dbReference>
<keyword evidence="2" id="KW-0936">Ethylene signaling pathway</keyword>
<comment type="subcellular location">
    <subcellularLocation>
        <location evidence="1">Nucleus</location>
    </subcellularLocation>
</comment>
<evidence type="ECO:0000256" key="8">
    <source>
        <dbReference type="ARBA" id="ARBA00024343"/>
    </source>
</evidence>
<evidence type="ECO:0000313" key="11">
    <source>
        <dbReference type="Proteomes" id="UP000188354"/>
    </source>
</evidence>
<dbReference type="Gramene" id="OIW15539">
    <property type="protein sequence ID" value="OIW15539"/>
    <property type="gene ID" value="TanjilG_16145"/>
</dbReference>
<dbReference type="EMBL" id="CM007363">
    <property type="protein sequence ID" value="OIW15539.1"/>
    <property type="molecule type" value="Genomic_DNA"/>
</dbReference>
<evidence type="ECO:0000256" key="2">
    <source>
        <dbReference type="ARBA" id="ARBA00022745"/>
    </source>
</evidence>
<evidence type="ECO:0000256" key="5">
    <source>
        <dbReference type="ARBA" id="ARBA00023159"/>
    </source>
</evidence>
<keyword evidence="4" id="KW-0238">DNA-binding</keyword>
<dbReference type="Pfam" id="PF00847">
    <property type="entry name" value="AP2"/>
    <property type="match status" value="1"/>
</dbReference>
<dbReference type="InterPro" id="IPR036955">
    <property type="entry name" value="AP2/ERF_dom_sf"/>
</dbReference>
<dbReference type="InterPro" id="IPR001471">
    <property type="entry name" value="AP2/ERF_dom"/>
</dbReference>
<evidence type="ECO:0000256" key="6">
    <source>
        <dbReference type="ARBA" id="ARBA00023163"/>
    </source>
</evidence>
<evidence type="ECO:0000256" key="4">
    <source>
        <dbReference type="ARBA" id="ARBA00023125"/>
    </source>
</evidence>
<dbReference type="GO" id="GO:0005634">
    <property type="term" value="C:nucleus"/>
    <property type="evidence" value="ECO:0007669"/>
    <property type="project" value="UniProtKB-SubCell"/>
</dbReference>
<dbReference type="GO" id="GO:0003700">
    <property type="term" value="F:DNA-binding transcription factor activity"/>
    <property type="evidence" value="ECO:0007669"/>
    <property type="project" value="InterPro"/>
</dbReference>
<dbReference type="CDD" id="cd00018">
    <property type="entry name" value="AP2"/>
    <property type="match status" value="1"/>
</dbReference>
<dbReference type="Proteomes" id="UP000188354">
    <property type="component" value="Chromosome LG03"/>
</dbReference>
<reference evidence="10 11" key="1">
    <citation type="journal article" date="2017" name="Plant Biotechnol. J.">
        <title>A comprehensive draft genome sequence for lupin (Lupinus angustifolius), an emerging health food: insights into plant-microbe interactions and legume evolution.</title>
        <authorList>
            <person name="Hane J.K."/>
            <person name="Ming Y."/>
            <person name="Kamphuis L.G."/>
            <person name="Nelson M.N."/>
            <person name="Garg G."/>
            <person name="Atkins C.A."/>
            <person name="Bayer P.E."/>
            <person name="Bravo A."/>
            <person name="Bringans S."/>
            <person name="Cannon S."/>
            <person name="Edwards D."/>
            <person name="Foley R."/>
            <person name="Gao L.L."/>
            <person name="Harrison M.J."/>
            <person name="Huang W."/>
            <person name="Hurgobin B."/>
            <person name="Li S."/>
            <person name="Liu C.W."/>
            <person name="McGrath A."/>
            <person name="Morahan G."/>
            <person name="Murray J."/>
            <person name="Weller J."/>
            <person name="Jian J."/>
            <person name="Singh K.B."/>
        </authorList>
    </citation>
    <scope>NUCLEOTIDE SEQUENCE [LARGE SCALE GENOMIC DNA]</scope>
    <source>
        <strain evidence="11">cv. Tanjil</strain>
        <tissue evidence="10">Whole plant</tissue>
    </source>
</reference>
<evidence type="ECO:0000256" key="3">
    <source>
        <dbReference type="ARBA" id="ARBA00023015"/>
    </source>
</evidence>
<gene>
    <name evidence="10" type="ORF">TanjilG_16145</name>
</gene>
<evidence type="ECO:0000256" key="7">
    <source>
        <dbReference type="ARBA" id="ARBA00023242"/>
    </source>
</evidence>
<feature type="domain" description="AP2/ERF" evidence="9">
    <location>
        <begin position="80"/>
        <end position="137"/>
    </location>
</feature>
<dbReference type="GO" id="GO:0009873">
    <property type="term" value="P:ethylene-activated signaling pathway"/>
    <property type="evidence" value="ECO:0007669"/>
    <property type="project" value="UniProtKB-KW"/>
</dbReference>